<evidence type="ECO:0000256" key="2">
    <source>
        <dbReference type="ARBA" id="ARBA00023315"/>
    </source>
</evidence>
<keyword evidence="1 4" id="KW-0808">Transferase</keyword>
<dbReference type="Pfam" id="PF13508">
    <property type="entry name" value="Acetyltransf_7"/>
    <property type="match status" value="1"/>
</dbReference>
<dbReference type="AlphaFoldDB" id="A0A1K2H4P3"/>
<evidence type="ECO:0000313" key="4">
    <source>
        <dbReference type="EMBL" id="SFZ70881.1"/>
    </source>
</evidence>
<dbReference type="Gene3D" id="3.40.630.30">
    <property type="match status" value="1"/>
</dbReference>
<dbReference type="PANTHER" id="PTHR43877:SF2">
    <property type="entry name" value="AMINOALKYLPHOSPHONATE N-ACETYLTRANSFERASE-RELATED"/>
    <property type="match status" value="1"/>
</dbReference>
<dbReference type="PROSITE" id="PS51186">
    <property type="entry name" value="GNAT"/>
    <property type="match status" value="1"/>
</dbReference>
<dbReference type="EMBL" id="FPKR01000001">
    <property type="protein sequence ID" value="SFZ70881.1"/>
    <property type="molecule type" value="Genomic_DNA"/>
</dbReference>
<feature type="domain" description="N-acetyltransferase" evidence="3">
    <location>
        <begin position="8"/>
        <end position="153"/>
    </location>
</feature>
<dbReference type="OrthoDB" id="9789603at2"/>
<proteinExistence type="predicted"/>
<sequence length="153" mass="16493">MVSMPKRVEIRPFSPADVSAVANLLGQLGYPVESEALVLERHAALAADVQQAVLVAVCEGQLVGLVQMARVCLLASEGYVEVHALVVDEAARGQGVGAALLEAVQAWTTRFGNLRVRLGSGVHREQAHQFYEHLGYTKRAGFTFEKHMTAAVI</sequence>
<evidence type="ECO:0000256" key="1">
    <source>
        <dbReference type="ARBA" id="ARBA00022679"/>
    </source>
</evidence>
<dbReference type="InterPro" id="IPR000182">
    <property type="entry name" value="GNAT_dom"/>
</dbReference>
<dbReference type="CDD" id="cd04301">
    <property type="entry name" value="NAT_SF"/>
    <property type="match status" value="1"/>
</dbReference>
<evidence type="ECO:0000313" key="5">
    <source>
        <dbReference type="Proteomes" id="UP000186513"/>
    </source>
</evidence>
<name>A0A1K2H4P3_9NEIS</name>
<keyword evidence="2" id="KW-0012">Acyltransferase</keyword>
<keyword evidence="5" id="KW-1185">Reference proteome</keyword>
<dbReference type="STRING" id="1121279.SAMN02745887_00339"/>
<dbReference type="SUPFAM" id="SSF55729">
    <property type="entry name" value="Acyl-CoA N-acyltransferases (Nat)"/>
    <property type="match status" value="1"/>
</dbReference>
<dbReference type="PANTHER" id="PTHR43877">
    <property type="entry name" value="AMINOALKYLPHOSPHONATE N-ACETYLTRANSFERASE-RELATED-RELATED"/>
    <property type="match status" value="1"/>
</dbReference>
<dbReference type="InterPro" id="IPR016181">
    <property type="entry name" value="Acyl_CoA_acyltransferase"/>
</dbReference>
<evidence type="ECO:0000259" key="3">
    <source>
        <dbReference type="PROSITE" id="PS51186"/>
    </source>
</evidence>
<dbReference type="Proteomes" id="UP000186513">
    <property type="component" value="Unassembled WGS sequence"/>
</dbReference>
<dbReference type="InterPro" id="IPR050832">
    <property type="entry name" value="Bact_Acetyltransf"/>
</dbReference>
<reference evidence="4 5" key="1">
    <citation type="submission" date="2016-11" db="EMBL/GenBank/DDBJ databases">
        <authorList>
            <person name="Jaros S."/>
            <person name="Januszkiewicz K."/>
            <person name="Wedrychowicz H."/>
        </authorList>
    </citation>
    <scope>NUCLEOTIDE SEQUENCE [LARGE SCALE GENOMIC DNA]</scope>
    <source>
        <strain evidence="4 5">DSM 18899</strain>
    </source>
</reference>
<organism evidence="4 5">
    <name type="scientific">Chitinimonas taiwanensis DSM 18899</name>
    <dbReference type="NCBI Taxonomy" id="1121279"/>
    <lineage>
        <taxon>Bacteria</taxon>
        <taxon>Pseudomonadati</taxon>
        <taxon>Pseudomonadota</taxon>
        <taxon>Betaproteobacteria</taxon>
        <taxon>Neisseriales</taxon>
        <taxon>Chitinibacteraceae</taxon>
        <taxon>Chitinimonas</taxon>
    </lineage>
</organism>
<dbReference type="GO" id="GO:0016747">
    <property type="term" value="F:acyltransferase activity, transferring groups other than amino-acyl groups"/>
    <property type="evidence" value="ECO:0007669"/>
    <property type="project" value="InterPro"/>
</dbReference>
<accession>A0A1K2H4P3</accession>
<protein>
    <submittedName>
        <fullName evidence="4">Acetyltransferase (GNAT) family protein</fullName>
    </submittedName>
</protein>
<gene>
    <name evidence="4" type="ORF">SAMN02745887_00339</name>
</gene>